<accession>A0A811U1M4</accession>
<dbReference type="AlphaFoldDB" id="A0A811U1M4"/>
<proteinExistence type="predicted"/>
<reference evidence="1" key="1">
    <citation type="submission" date="2020-11" db="EMBL/GenBank/DDBJ databases">
        <authorList>
            <person name="Whitehead M."/>
        </authorList>
    </citation>
    <scope>NUCLEOTIDE SEQUENCE</scope>
    <source>
        <strain evidence="1">EGII</strain>
    </source>
</reference>
<evidence type="ECO:0000313" key="1">
    <source>
        <dbReference type="EMBL" id="CAD6992954.1"/>
    </source>
</evidence>
<sequence>MLKFVYSFENPLHENNTDYLVKIDSLKNPATADEEPEWFTSFQEDKLEDSTKRKLCWPCLQTVTGAVRHERICSIPYLKVGLILLQSRNLVSSTVRIEWLWKFMVNLR</sequence>
<dbReference type="Proteomes" id="UP000606786">
    <property type="component" value="Unassembled WGS sequence"/>
</dbReference>
<gene>
    <name evidence="1" type="ORF">CCAP1982_LOCUS1786</name>
</gene>
<dbReference type="EMBL" id="CAJHJT010000001">
    <property type="protein sequence ID" value="CAD6992954.1"/>
    <property type="molecule type" value="Genomic_DNA"/>
</dbReference>
<comment type="caution">
    <text evidence="1">The sequence shown here is derived from an EMBL/GenBank/DDBJ whole genome shotgun (WGS) entry which is preliminary data.</text>
</comment>
<evidence type="ECO:0000313" key="2">
    <source>
        <dbReference type="Proteomes" id="UP000606786"/>
    </source>
</evidence>
<protein>
    <submittedName>
        <fullName evidence="1">(Mediterranean fruit fly) hypothetical protein</fullName>
    </submittedName>
</protein>
<organism evidence="1 2">
    <name type="scientific">Ceratitis capitata</name>
    <name type="common">Mediterranean fruit fly</name>
    <name type="synonym">Tephritis capitata</name>
    <dbReference type="NCBI Taxonomy" id="7213"/>
    <lineage>
        <taxon>Eukaryota</taxon>
        <taxon>Metazoa</taxon>
        <taxon>Ecdysozoa</taxon>
        <taxon>Arthropoda</taxon>
        <taxon>Hexapoda</taxon>
        <taxon>Insecta</taxon>
        <taxon>Pterygota</taxon>
        <taxon>Neoptera</taxon>
        <taxon>Endopterygota</taxon>
        <taxon>Diptera</taxon>
        <taxon>Brachycera</taxon>
        <taxon>Muscomorpha</taxon>
        <taxon>Tephritoidea</taxon>
        <taxon>Tephritidae</taxon>
        <taxon>Ceratitis</taxon>
        <taxon>Ceratitis</taxon>
    </lineage>
</organism>
<keyword evidence="2" id="KW-1185">Reference proteome</keyword>
<name>A0A811U1M4_CERCA</name>